<keyword evidence="6 9" id="KW-0067">ATP-binding</keyword>
<comment type="subcellular location">
    <subcellularLocation>
        <location evidence="1">Cell membrane</location>
        <topology evidence="1">Peripheral membrane protein</topology>
    </subcellularLocation>
</comment>
<dbReference type="CDD" id="cd03257">
    <property type="entry name" value="ABC_NikE_OppD_transporters"/>
    <property type="match status" value="1"/>
</dbReference>
<dbReference type="OrthoDB" id="9802264at2"/>
<evidence type="ECO:0000313" key="9">
    <source>
        <dbReference type="EMBL" id="KEK21928.1"/>
    </source>
</evidence>
<evidence type="ECO:0000256" key="3">
    <source>
        <dbReference type="ARBA" id="ARBA00022448"/>
    </source>
</evidence>
<dbReference type="InterPro" id="IPR050388">
    <property type="entry name" value="ABC_Ni/Peptide_Import"/>
</dbReference>
<organism evidence="9 10">
    <name type="scientific">Bacillus gaemokensis</name>
    <dbReference type="NCBI Taxonomy" id="574375"/>
    <lineage>
        <taxon>Bacteria</taxon>
        <taxon>Bacillati</taxon>
        <taxon>Bacillota</taxon>
        <taxon>Bacilli</taxon>
        <taxon>Bacillales</taxon>
        <taxon>Bacillaceae</taxon>
        <taxon>Bacillus</taxon>
        <taxon>Bacillus cereus group</taxon>
    </lineage>
</organism>
<evidence type="ECO:0000256" key="4">
    <source>
        <dbReference type="ARBA" id="ARBA00022475"/>
    </source>
</evidence>
<dbReference type="GO" id="GO:0016887">
    <property type="term" value="F:ATP hydrolysis activity"/>
    <property type="evidence" value="ECO:0007669"/>
    <property type="project" value="InterPro"/>
</dbReference>
<dbReference type="EMBL" id="JOTM01000047">
    <property type="protein sequence ID" value="KEK21928.1"/>
    <property type="molecule type" value="Genomic_DNA"/>
</dbReference>
<keyword evidence="10" id="KW-1185">Reference proteome</keyword>
<dbReference type="eggNOG" id="COG0444">
    <property type="taxonomic scope" value="Bacteria"/>
</dbReference>
<dbReference type="SUPFAM" id="SSF52540">
    <property type="entry name" value="P-loop containing nucleoside triphosphate hydrolases"/>
    <property type="match status" value="1"/>
</dbReference>
<dbReference type="Proteomes" id="UP000027778">
    <property type="component" value="Unassembled WGS sequence"/>
</dbReference>
<comment type="similarity">
    <text evidence="2">Belongs to the ABC transporter superfamily.</text>
</comment>
<sequence>MGQLLSLENVTLAVEKENSTQAIVKHVSFSIDEGEIVALVGESGSGKSVTAQSIVGLNQESINIDEGNISFQDGELTSLQETEWNQIRGKDISFIFQDPLSSLNPTMKVGRQITEVILQHEKKSKKEAKAIAIELLGDLGIHEPEKRFEQYPHQLSGGMRQRICLAIAFACHPKIVIADEPTTALDVTIQKQIMELLKERKVKQHTSILLITHDLALVREVADRVVVMYGGRVVEKGTIQEVIESPQHPYTKSLLQAIPNMDDSEKVLHAIEGTTPSIETLNSFGCPFVNRCPVAMKECIHRFPQETSYSPEHISHCWKHIAEKNKGKSKEKVNAS</sequence>
<proteinExistence type="inferred from homology"/>
<dbReference type="PANTHER" id="PTHR43297:SF2">
    <property type="entry name" value="DIPEPTIDE TRANSPORT ATP-BINDING PROTEIN DPPD"/>
    <property type="match status" value="1"/>
</dbReference>
<dbReference type="InterPro" id="IPR003593">
    <property type="entry name" value="AAA+_ATPase"/>
</dbReference>
<dbReference type="PROSITE" id="PS00211">
    <property type="entry name" value="ABC_TRANSPORTER_1"/>
    <property type="match status" value="1"/>
</dbReference>
<dbReference type="Pfam" id="PF08352">
    <property type="entry name" value="oligo_HPY"/>
    <property type="match status" value="1"/>
</dbReference>
<dbReference type="InterPro" id="IPR027417">
    <property type="entry name" value="P-loop_NTPase"/>
</dbReference>
<dbReference type="SMART" id="SM00382">
    <property type="entry name" value="AAA"/>
    <property type="match status" value="1"/>
</dbReference>
<evidence type="ECO:0000256" key="6">
    <source>
        <dbReference type="ARBA" id="ARBA00022840"/>
    </source>
</evidence>
<evidence type="ECO:0000256" key="2">
    <source>
        <dbReference type="ARBA" id="ARBA00005417"/>
    </source>
</evidence>
<feature type="domain" description="ABC transporter" evidence="8">
    <location>
        <begin position="5"/>
        <end position="255"/>
    </location>
</feature>
<evidence type="ECO:0000256" key="7">
    <source>
        <dbReference type="ARBA" id="ARBA00023136"/>
    </source>
</evidence>
<evidence type="ECO:0000256" key="5">
    <source>
        <dbReference type="ARBA" id="ARBA00022741"/>
    </source>
</evidence>
<dbReference type="Pfam" id="PF00005">
    <property type="entry name" value="ABC_tran"/>
    <property type="match status" value="1"/>
</dbReference>
<evidence type="ECO:0000313" key="10">
    <source>
        <dbReference type="Proteomes" id="UP000027778"/>
    </source>
</evidence>
<dbReference type="FunFam" id="3.40.50.300:FF:000016">
    <property type="entry name" value="Oligopeptide ABC transporter ATP-binding component"/>
    <property type="match status" value="1"/>
</dbReference>
<dbReference type="RefSeq" id="WP_033678597.1">
    <property type="nucleotide sequence ID" value="NZ_JOTM01000047.1"/>
</dbReference>
<dbReference type="AlphaFoldDB" id="A0A073KI04"/>
<reference evidence="9 10" key="1">
    <citation type="submission" date="2014-06" db="EMBL/GenBank/DDBJ databases">
        <title>Draft genome sequence of Bacillus gaemokensis JCM 15801 (MCCC 1A00707).</title>
        <authorList>
            <person name="Lai Q."/>
            <person name="Liu Y."/>
            <person name="Shao Z."/>
        </authorList>
    </citation>
    <scope>NUCLEOTIDE SEQUENCE [LARGE SCALE GENOMIC DNA]</scope>
    <source>
        <strain evidence="9 10">JCM 15801</strain>
    </source>
</reference>
<name>A0A073KI04_9BACI</name>
<dbReference type="GO" id="GO:0005524">
    <property type="term" value="F:ATP binding"/>
    <property type="evidence" value="ECO:0007669"/>
    <property type="project" value="UniProtKB-KW"/>
</dbReference>
<dbReference type="InterPro" id="IPR003439">
    <property type="entry name" value="ABC_transporter-like_ATP-bd"/>
</dbReference>
<dbReference type="GO" id="GO:0015833">
    <property type="term" value="P:peptide transport"/>
    <property type="evidence" value="ECO:0007669"/>
    <property type="project" value="InterPro"/>
</dbReference>
<accession>A0A073KI04</accession>
<dbReference type="PANTHER" id="PTHR43297">
    <property type="entry name" value="OLIGOPEPTIDE TRANSPORT ATP-BINDING PROTEIN APPD"/>
    <property type="match status" value="1"/>
</dbReference>
<dbReference type="GO" id="GO:0005886">
    <property type="term" value="C:plasma membrane"/>
    <property type="evidence" value="ECO:0007669"/>
    <property type="project" value="UniProtKB-SubCell"/>
</dbReference>
<evidence type="ECO:0000259" key="8">
    <source>
        <dbReference type="PROSITE" id="PS50893"/>
    </source>
</evidence>
<dbReference type="STRING" id="574375.AZF08_25010"/>
<evidence type="ECO:0000256" key="1">
    <source>
        <dbReference type="ARBA" id="ARBA00004202"/>
    </source>
</evidence>
<keyword evidence="5" id="KW-0547">Nucleotide-binding</keyword>
<comment type="caution">
    <text evidence="9">The sequence shown here is derived from an EMBL/GenBank/DDBJ whole genome shotgun (WGS) entry which is preliminary data.</text>
</comment>
<keyword evidence="4" id="KW-1003">Cell membrane</keyword>
<dbReference type="NCBIfam" id="TIGR01727">
    <property type="entry name" value="oligo_HPY"/>
    <property type="match status" value="1"/>
</dbReference>
<dbReference type="PROSITE" id="PS50893">
    <property type="entry name" value="ABC_TRANSPORTER_2"/>
    <property type="match status" value="1"/>
</dbReference>
<dbReference type="InterPro" id="IPR017871">
    <property type="entry name" value="ABC_transporter-like_CS"/>
</dbReference>
<gene>
    <name evidence="9" type="ORF">BAGA_23075</name>
</gene>
<keyword evidence="3" id="KW-0813">Transport</keyword>
<protein>
    <submittedName>
        <fullName evidence="9">Peptide ABC transporter ATP-binding protein</fullName>
    </submittedName>
</protein>
<dbReference type="Gene3D" id="3.40.50.300">
    <property type="entry name" value="P-loop containing nucleotide triphosphate hydrolases"/>
    <property type="match status" value="1"/>
</dbReference>
<keyword evidence="7" id="KW-0472">Membrane</keyword>
<dbReference type="InterPro" id="IPR013563">
    <property type="entry name" value="Oligopep_ABC_C"/>
</dbReference>